<keyword evidence="2" id="KW-1133">Transmembrane helix</keyword>
<protein>
    <recommendedName>
        <fullName evidence="5">Septum formation initiator</fullName>
    </recommendedName>
</protein>
<evidence type="ECO:0000313" key="3">
    <source>
        <dbReference type="EMBL" id="OUO56130.1"/>
    </source>
</evidence>
<gene>
    <name evidence="3" type="ORF">B5F75_05780</name>
</gene>
<feature type="transmembrane region" description="Helical" evidence="2">
    <location>
        <begin position="16"/>
        <end position="38"/>
    </location>
</feature>
<reference evidence="4" key="1">
    <citation type="submission" date="2017-04" db="EMBL/GenBank/DDBJ databases">
        <title>Function of individual gut microbiota members based on whole genome sequencing of pure cultures obtained from chicken caecum.</title>
        <authorList>
            <person name="Medvecky M."/>
            <person name="Cejkova D."/>
            <person name="Polansky O."/>
            <person name="Karasova D."/>
            <person name="Kubasova T."/>
            <person name="Cizek A."/>
            <person name="Rychlik I."/>
        </authorList>
    </citation>
    <scope>NUCLEOTIDE SEQUENCE [LARGE SCALE GENOMIC DNA]</scope>
    <source>
        <strain evidence="4">An273</strain>
    </source>
</reference>
<comment type="caution">
    <text evidence="3">The sequence shown here is derived from an EMBL/GenBank/DDBJ whole genome shotgun (WGS) entry which is preliminary data.</text>
</comment>
<keyword evidence="1" id="KW-0175">Coiled coil</keyword>
<accession>A0A1Y4DII6</accession>
<keyword evidence="2" id="KW-0812">Transmembrane</keyword>
<evidence type="ECO:0000256" key="1">
    <source>
        <dbReference type="SAM" id="Coils"/>
    </source>
</evidence>
<proteinExistence type="predicted"/>
<sequence>MTQDLKATLLRNKKPLLLAFGLAVVVVFFLGSSFLSLVHNKLEMRKLAKQSIELDEQHQELLRKMERLQKQDLTYIEEIARTQYNMVKPGEIQFRFSD</sequence>
<dbReference type="InterPro" id="IPR007060">
    <property type="entry name" value="FtsL/DivIC"/>
</dbReference>
<dbReference type="OrthoDB" id="1771181at2"/>
<dbReference type="EMBL" id="NFJD01000004">
    <property type="protein sequence ID" value="OUO56130.1"/>
    <property type="molecule type" value="Genomic_DNA"/>
</dbReference>
<dbReference type="Proteomes" id="UP000196368">
    <property type="component" value="Unassembled WGS sequence"/>
</dbReference>
<keyword evidence="4" id="KW-1185">Reference proteome</keyword>
<keyword evidence="2" id="KW-0472">Membrane</keyword>
<evidence type="ECO:0000313" key="4">
    <source>
        <dbReference type="Proteomes" id="UP000196368"/>
    </source>
</evidence>
<dbReference type="RefSeq" id="WP_087288898.1">
    <property type="nucleotide sequence ID" value="NZ_NFJD01000004.1"/>
</dbReference>
<evidence type="ECO:0008006" key="5">
    <source>
        <dbReference type="Google" id="ProtNLM"/>
    </source>
</evidence>
<name>A0A1Y4DII6_9BACT</name>
<dbReference type="AlphaFoldDB" id="A0A1Y4DII6"/>
<feature type="coiled-coil region" evidence="1">
    <location>
        <begin position="44"/>
        <end position="71"/>
    </location>
</feature>
<evidence type="ECO:0000256" key="2">
    <source>
        <dbReference type="SAM" id="Phobius"/>
    </source>
</evidence>
<dbReference type="Pfam" id="PF04977">
    <property type="entry name" value="DivIC"/>
    <property type="match status" value="1"/>
</dbReference>
<organism evidence="3 4">
    <name type="scientific">Candidatus Avelusimicrobium gallicola</name>
    <dbReference type="NCBI Taxonomy" id="2562704"/>
    <lineage>
        <taxon>Bacteria</taxon>
        <taxon>Pseudomonadati</taxon>
        <taxon>Elusimicrobiota</taxon>
        <taxon>Elusimicrobia</taxon>
        <taxon>Elusimicrobiales</taxon>
        <taxon>Elusimicrobiaceae</taxon>
        <taxon>Candidatus Avelusimicrobium</taxon>
    </lineage>
</organism>